<protein>
    <submittedName>
        <fullName evidence="4">ATP-binding protein</fullName>
    </submittedName>
</protein>
<proteinExistence type="predicted"/>
<organism evidence="4 5">
    <name type="scientific">Streptomyces coffeae</name>
    <dbReference type="NCBI Taxonomy" id="621382"/>
    <lineage>
        <taxon>Bacteria</taxon>
        <taxon>Bacillati</taxon>
        <taxon>Actinomycetota</taxon>
        <taxon>Actinomycetes</taxon>
        <taxon>Kitasatosporales</taxon>
        <taxon>Streptomycetaceae</taxon>
        <taxon>Streptomyces</taxon>
    </lineage>
</organism>
<dbReference type="Pfam" id="PF13581">
    <property type="entry name" value="HATPase_c_2"/>
    <property type="match status" value="1"/>
</dbReference>
<reference evidence="4 5" key="1">
    <citation type="submission" date="2021-01" db="EMBL/GenBank/DDBJ databases">
        <title>WGS of actinomycetes isolated from Thailand.</title>
        <authorList>
            <person name="Thawai C."/>
        </authorList>
    </citation>
    <scope>NUCLEOTIDE SEQUENCE [LARGE SCALE GENOMIC DNA]</scope>
    <source>
        <strain evidence="4 5">CA1R205</strain>
    </source>
</reference>
<dbReference type="GO" id="GO:0005524">
    <property type="term" value="F:ATP binding"/>
    <property type="evidence" value="ECO:0007669"/>
    <property type="project" value="UniProtKB-KW"/>
</dbReference>
<gene>
    <name evidence="4" type="ORF">JK363_12180</name>
</gene>
<accession>A0ABS1NC58</accession>
<dbReference type="CDD" id="cd16936">
    <property type="entry name" value="HATPase_RsbW-like"/>
    <property type="match status" value="1"/>
</dbReference>
<dbReference type="EMBL" id="JAERRF010000006">
    <property type="protein sequence ID" value="MBL1097421.1"/>
    <property type="molecule type" value="Genomic_DNA"/>
</dbReference>
<dbReference type="InterPro" id="IPR036890">
    <property type="entry name" value="HATPase_C_sf"/>
</dbReference>
<keyword evidence="1" id="KW-0723">Serine/threonine-protein kinase</keyword>
<evidence type="ECO:0000313" key="5">
    <source>
        <dbReference type="Proteomes" id="UP000634229"/>
    </source>
</evidence>
<feature type="domain" description="Histidine kinase/HSP90-like ATPase" evidence="3">
    <location>
        <begin position="78"/>
        <end position="173"/>
    </location>
</feature>
<dbReference type="InterPro" id="IPR003594">
    <property type="entry name" value="HATPase_dom"/>
</dbReference>
<dbReference type="PANTHER" id="PTHR35526">
    <property type="entry name" value="ANTI-SIGMA-F FACTOR RSBW-RELATED"/>
    <property type="match status" value="1"/>
</dbReference>
<keyword evidence="5" id="KW-1185">Reference proteome</keyword>
<comment type="caution">
    <text evidence="4">The sequence shown here is derived from an EMBL/GenBank/DDBJ whole genome shotgun (WGS) entry which is preliminary data.</text>
</comment>
<evidence type="ECO:0000259" key="3">
    <source>
        <dbReference type="Pfam" id="PF13581"/>
    </source>
</evidence>
<name>A0ABS1NC58_9ACTN</name>
<evidence type="ECO:0000313" key="4">
    <source>
        <dbReference type="EMBL" id="MBL1097421.1"/>
    </source>
</evidence>
<keyword evidence="1" id="KW-0808">Transferase</keyword>
<evidence type="ECO:0000256" key="1">
    <source>
        <dbReference type="ARBA" id="ARBA00022527"/>
    </source>
</evidence>
<keyword evidence="4" id="KW-0547">Nucleotide-binding</keyword>
<feature type="region of interest" description="Disordered" evidence="2">
    <location>
        <begin position="142"/>
        <end position="162"/>
    </location>
</feature>
<dbReference type="PANTHER" id="PTHR35526:SF3">
    <property type="entry name" value="ANTI-SIGMA-F FACTOR RSBW"/>
    <property type="match status" value="1"/>
</dbReference>
<keyword evidence="4" id="KW-0067">ATP-binding</keyword>
<dbReference type="Gene3D" id="3.30.565.10">
    <property type="entry name" value="Histidine kinase-like ATPase, C-terminal domain"/>
    <property type="match status" value="1"/>
</dbReference>
<sequence length="195" mass="20273">MAPQVGAGGWSVPAAFGFVGPSAHTETPAPLIGPQVRGAASAHGTVPGGGQAPAARAPIGHVDHRADHHLPVPHIHGAVATVRHRARLLLDEWELPAECLDDALMVISELITNAVLHALPPAVLRLRSSETDGCRTLHIEVTDGGPAPRTERPDEEIEPDEHGRGIGIVSALSSCHGTRVGCSGVTRWAELPVAV</sequence>
<evidence type="ECO:0000256" key="2">
    <source>
        <dbReference type="SAM" id="MobiDB-lite"/>
    </source>
</evidence>
<dbReference type="SUPFAM" id="SSF55874">
    <property type="entry name" value="ATPase domain of HSP90 chaperone/DNA topoisomerase II/histidine kinase"/>
    <property type="match status" value="1"/>
</dbReference>
<dbReference type="Proteomes" id="UP000634229">
    <property type="component" value="Unassembled WGS sequence"/>
</dbReference>
<keyword evidence="1" id="KW-0418">Kinase</keyword>
<dbReference type="InterPro" id="IPR050267">
    <property type="entry name" value="Anti-sigma-factor_SerPK"/>
</dbReference>